<proteinExistence type="predicted"/>
<dbReference type="AlphaFoldDB" id="A0A9J6G0G8"/>
<comment type="caution">
    <text evidence="1">The sequence shown here is derived from an EMBL/GenBank/DDBJ whole genome shotgun (WGS) entry which is preliminary data.</text>
</comment>
<reference evidence="1 2" key="1">
    <citation type="journal article" date="2020" name="Cell">
        <title>Large-Scale Comparative Analyses of Tick Genomes Elucidate Their Genetic Diversity and Vector Capacities.</title>
        <authorList>
            <consortium name="Tick Genome and Microbiome Consortium (TIGMIC)"/>
            <person name="Jia N."/>
            <person name="Wang J."/>
            <person name="Shi W."/>
            <person name="Du L."/>
            <person name="Sun Y."/>
            <person name="Zhan W."/>
            <person name="Jiang J.F."/>
            <person name="Wang Q."/>
            <person name="Zhang B."/>
            <person name="Ji P."/>
            <person name="Bell-Sakyi L."/>
            <person name="Cui X.M."/>
            <person name="Yuan T.T."/>
            <person name="Jiang B.G."/>
            <person name="Yang W.F."/>
            <person name="Lam T.T."/>
            <person name="Chang Q.C."/>
            <person name="Ding S.J."/>
            <person name="Wang X.J."/>
            <person name="Zhu J.G."/>
            <person name="Ruan X.D."/>
            <person name="Zhao L."/>
            <person name="Wei J.T."/>
            <person name="Ye R.Z."/>
            <person name="Que T.C."/>
            <person name="Du C.H."/>
            <person name="Zhou Y.H."/>
            <person name="Cheng J.X."/>
            <person name="Dai P.F."/>
            <person name="Guo W.B."/>
            <person name="Han X.H."/>
            <person name="Huang E.J."/>
            <person name="Li L.F."/>
            <person name="Wei W."/>
            <person name="Gao Y.C."/>
            <person name="Liu J.Z."/>
            <person name="Shao H.Z."/>
            <person name="Wang X."/>
            <person name="Wang C.C."/>
            <person name="Yang T.C."/>
            <person name="Huo Q.B."/>
            <person name="Li W."/>
            <person name="Chen H.Y."/>
            <person name="Chen S.E."/>
            <person name="Zhou L.G."/>
            <person name="Ni X.B."/>
            <person name="Tian J.H."/>
            <person name="Sheng Y."/>
            <person name="Liu T."/>
            <person name="Pan Y.S."/>
            <person name="Xia L.Y."/>
            <person name="Li J."/>
            <person name="Zhao F."/>
            <person name="Cao W.C."/>
        </authorList>
    </citation>
    <scope>NUCLEOTIDE SEQUENCE [LARGE SCALE GENOMIC DNA]</scope>
    <source>
        <strain evidence="1">HaeL-2018</strain>
    </source>
</reference>
<name>A0A9J6G0G8_HAELO</name>
<dbReference type="EMBL" id="JABSTR010000004">
    <property type="protein sequence ID" value="KAH9367884.1"/>
    <property type="molecule type" value="Genomic_DNA"/>
</dbReference>
<organism evidence="1 2">
    <name type="scientific">Haemaphysalis longicornis</name>
    <name type="common">Bush tick</name>
    <dbReference type="NCBI Taxonomy" id="44386"/>
    <lineage>
        <taxon>Eukaryota</taxon>
        <taxon>Metazoa</taxon>
        <taxon>Ecdysozoa</taxon>
        <taxon>Arthropoda</taxon>
        <taxon>Chelicerata</taxon>
        <taxon>Arachnida</taxon>
        <taxon>Acari</taxon>
        <taxon>Parasitiformes</taxon>
        <taxon>Ixodida</taxon>
        <taxon>Ixodoidea</taxon>
        <taxon>Ixodidae</taxon>
        <taxon>Haemaphysalinae</taxon>
        <taxon>Haemaphysalis</taxon>
    </lineage>
</organism>
<keyword evidence="2" id="KW-1185">Reference proteome</keyword>
<dbReference type="VEuPathDB" id="VectorBase:HLOH_050396"/>
<dbReference type="Proteomes" id="UP000821853">
    <property type="component" value="Chromosome 2"/>
</dbReference>
<sequence>MKWCRVRLFCTQLHMPSTVESSRKASSRLNFFQALVLAKTMDDCGPSFSCGFETQSKAFKRRGCSEIGKDKSGAIFINVGVEVLYVEVKGRDLITVG</sequence>
<protein>
    <submittedName>
        <fullName evidence="1">Uncharacterized protein</fullName>
    </submittedName>
</protein>
<accession>A0A9J6G0G8</accession>
<gene>
    <name evidence="1" type="ORF">HPB48_017527</name>
</gene>
<evidence type="ECO:0000313" key="1">
    <source>
        <dbReference type="EMBL" id="KAH9367884.1"/>
    </source>
</evidence>
<evidence type="ECO:0000313" key="2">
    <source>
        <dbReference type="Proteomes" id="UP000821853"/>
    </source>
</evidence>